<accession>A0A3S4ZX09</accession>
<evidence type="ECO:0000313" key="4">
    <source>
        <dbReference type="Proteomes" id="UP000784294"/>
    </source>
</evidence>
<sequence length="94" mass="10270">MFTGPHNETACLSLNLLVLSSSSAEGNSEVKRNLLRLHLESSWTVLLISIEDQSSIECLMATKQKLLLQPSCPYPSAPRPLPAKPINSLYSSDS</sequence>
<name>A0A3S4ZX09_9PLAT</name>
<feature type="chain" id="PRO_5018635488" evidence="2">
    <location>
        <begin position="27"/>
        <end position="94"/>
    </location>
</feature>
<feature type="signal peptide" evidence="2">
    <location>
        <begin position="1"/>
        <end position="26"/>
    </location>
</feature>
<dbReference type="AlphaFoldDB" id="A0A3S4ZX09"/>
<reference evidence="3" key="1">
    <citation type="submission" date="2018-11" db="EMBL/GenBank/DDBJ databases">
        <authorList>
            <consortium name="Pathogen Informatics"/>
        </authorList>
    </citation>
    <scope>NUCLEOTIDE SEQUENCE</scope>
</reference>
<dbReference type="EMBL" id="CAAALY010019940">
    <property type="protein sequence ID" value="VEL14083.1"/>
    <property type="molecule type" value="Genomic_DNA"/>
</dbReference>
<organism evidence="3 4">
    <name type="scientific">Protopolystoma xenopodis</name>
    <dbReference type="NCBI Taxonomy" id="117903"/>
    <lineage>
        <taxon>Eukaryota</taxon>
        <taxon>Metazoa</taxon>
        <taxon>Spiralia</taxon>
        <taxon>Lophotrochozoa</taxon>
        <taxon>Platyhelminthes</taxon>
        <taxon>Monogenea</taxon>
        <taxon>Polyopisthocotylea</taxon>
        <taxon>Polystomatidea</taxon>
        <taxon>Polystomatidae</taxon>
        <taxon>Protopolystoma</taxon>
    </lineage>
</organism>
<comment type="caution">
    <text evidence="3">The sequence shown here is derived from an EMBL/GenBank/DDBJ whole genome shotgun (WGS) entry which is preliminary data.</text>
</comment>
<protein>
    <submittedName>
        <fullName evidence="3">Uncharacterized protein</fullName>
    </submittedName>
</protein>
<dbReference type="Proteomes" id="UP000784294">
    <property type="component" value="Unassembled WGS sequence"/>
</dbReference>
<keyword evidence="2" id="KW-0732">Signal</keyword>
<evidence type="ECO:0000313" key="3">
    <source>
        <dbReference type="EMBL" id="VEL14083.1"/>
    </source>
</evidence>
<feature type="region of interest" description="Disordered" evidence="1">
    <location>
        <begin position="75"/>
        <end position="94"/>
    </location>
</feature>
<evidence type="ECO:0000256" key="1">
    <source>
        <dbReference type="SAM" id="MobiDB-lite"/>
    </source>
</evidence>
<gene>
    <name evidence="3" type="ORF">PXEA_LOCUS7523</name>
</gene>
<keyword evidence="4" id="KW-1185">Reference proteome</keyword>
<evidence type="ECO:0000256" key="2">
    <source>
        <dbReference type="SAM" id="SignalP"/>
    </source>
</evidence>
<proteinExistence type="predicted"/>